<dbReference type="InterPro" id="IPR007690">
    <property type="entry name" value="T2SS_GspM"/>
</dbReference>
<name>A0A1G9F231_9PROT</name>
<dbReference type="Proteomes" id="UP000198629">
    <property type="component" value="Unassembled WGS sequence"/>
</dbReference>
<feature type="transmembrane region" description="Helical" evidence="1">
    <location>
        <begin position="24"/>
        <end position="43"/>
    </location>
</feature>
<evidence type="ECO:0000313" key="3">
    <source>
        <dbReference type="Proteomes" id="UP000198629"/>
    </source>
</evidence>
<reference evidence="3" key="1">
    <citation type="submission" date="2016-10" db="EMBL/GenBank/DDBJ databases">
        <authorList>
            <person name="Varghese N."/>
            <person name="Submissions S."/>
        </authorList>
    </citation>
    <scope>NUCLEOTIDE SEQUENCE [LARGE SCALE GENOMIC DNA]</scope>
    <source>
        <strain evidence="3">CBMB127</strain>
    </source>
</reference>
<dbReference type="Pfam" id="PF04612">
    <property type="entry name" value="T2SSM"/>
    <property type="match status" value="1"/>
</dbReference>
<keyword evidence="3" id="KW-1185">Reference proteome</keyword>
<keyword evidence="1" id="KW-0812">Transmembrane</keyword>
<dbReference type="RefSeq" id="WP_245652850.1">
    <property type="nucleotide sequence ID" value="NZ_FNFX01000005.1"/>
</dbReference>
<gene>
    <name evidence="2" type="ORF">SAMN05192566_2576</name>
</gene>
<keyword evidence="1" id="KW-0472">Membrane</keyword>
<dbReference type="EMBL" id="FNFX01000005">
    <property type="protein sequence ID" value="SDK82398.1"/>
    <property type="molecule type" value="Genomic_DNA"/>
</dbReference>
<dbReference type="AlphaFoldDB" id="A0A1G9F231"/>
<keyword evidence="1" id="KW-1133">Transmembrane helix</keyword>
<evidence type="ECO:0000256" key="1">
    <source>
        <dbReference type="SAM" id="Phobius"/>
    </source>
</evidence>
<organism evidence="2 3">
    <name type="scientific">Methylophilus rhizosphaerae</name>
    <dbReference type="NCBI Taxonomy" id="492660"/>
    <lineage>
        <taxon>Bacteria</taxon>
        <taxon>Pseudomonadati</taxon>
        <taxon>Pseudomonadota</taxon>
        <taxon>Betaproteobacteria</taxon>
        <taxon>Nitrosomonadales</taxon>
        <taxon>Methylophilaceae</taxon>
        <taxon>Methylophilus</taxon>
    </lineage>
</organism>
<dbReference type="GO" id="GO:0015627">
    <property type="term" value="C:type II protein secretion system complex"/>
    <property type="evidence" value="ECO:0007669"/>
    <property type="project" value="InterPro"/>
</dbReference>
<protein>
    <submittedName>
        <fullName evidence="2">MSHA biogenesis protein MshJ</fullName>
    </submittedName>
</protein>
<proteinExistence type="predicted"/>
<evidence type="ECO:0000313" key="2">
    <source>
        <dbReference type="EMBL" id="SDK82398.1"/>
    </source>
</evidence>
<dbReference type="STRING" id="492660.SAMN05192566_2576"/>
<accession>A0A1G9F231</accession>
<dbReference type="GO" id="GO:0015628">
    <property type="term" value="P:protein secretion by the type II secretion system"/>
    <property type="evidence" value="ECO:0007669"/>
    <property type="project" value="InterPro"/>
</dbReference>
<sequence length="241" mass="26942">MLMRFEQLHILNGKWLALSKRERWMIFGAGLFAVVGLMDTFLLEPQRVQLANTQQEIVKLQNDTAAMTEQMTTLASQAAPQPATNGFQREIDEVNQKIASQGADLVSISAYMVPPQEMVLLLKKLLQQHSDVQVMEMQSLPVADFIEKQRKLIQAQTAPAPAGNTDAAATDAWQNVPHVYQHAVKVKLKGKYFALMDYAQSLKAIGQRVAWENAELKAEYPDSELTVQVYTLSGENAWLGI</sequence>